<dbReference type="Gene3D" id="6.20.220.10">
    <property type="entry name" value="ClpX chaperone, C4-type zinc finger domain"/>
    <property type="match status" value="1"/>
</dbReference>
<dbReference type="PROSITE" id="PS51902">
    <property type="entry name" value="CLPX_ZB"/>
    <property type="match status" value="1"/>
</dbReference>
<dbReference type="Proteomes" id="UP000215261">
    <property type="component" value="Unassembled WGS sequence"/>
</dbReference>
<dbReference type="GO" id="GO:0051603">
    <property type="term" value="P:proteolysis involved in protein catabolic process"/>
    <property type="evidence" value="ECO:0007669"/>
    <property type="project" value="TreeGrafter"/>
</dbReference>
<keyword evidence="2 6" id="KW-0547">Nucleotide-binding</keyword>
<name>A0A226RHD7_9LACO</name>
<dbReference type="NCBIfam" id="TIGR00382">
    <property type="entry name" value="clpX"/>
    <property type="match status" value="1"/>
</dbReference>
<dbReference type="InterPro" id="IPR010603">
    <property type="entry name" value="Znf_CppX_C4"/>
</dbReference>
<dbReference type="EMBL" id="CP104396">
    <property type="protein sequence ID" value="UXC62803.1"/>
    <property type="molecule type" value="Genomic_DNA"/>
</dbReference>
<dbReference type="InterPro" id="IPR019489">
    <property type="entry name" value="Clp_ATPase_C"/>
</dbReference>
<evidence type="ECO:0000256" key="4">
    <source>
        <dbReference type="ARBA" id="ARBA00022840"/>
    </source>
</evidence>
<dbReference type="InterPro" id="IPR027417">
    <property type="entry name" value="P-loop_NTPase"/>
</dbReference>
<evidence type="ECO:0000256" key="3">
    <source>
        <dbReference type="ARBA" id="ARBA00022833"/>
    </source>
</evidence>
<dbReference type="InterPro" id="IPR046425">
    <property type="entry name" value="ClpX_bact"/>
</dbReference>
<dbReference type="SMART" id="SM00994">
    <property type="entry name" value="zf-C4_ClpX"/>
    <property type="match status" value="1"/>
</dbReference>
<dbReference type="Proteomes" id="UP000563853">
    <property type="component" value="Unassembled WGS sequence"/>
</dbReference>
<dbReference type="InterPro" id="IPR038366">
    <property type="entry name" value="Znf_CppX_C4_sf"/>
</dbReference>
<feature type="binding site" evidence="6 7">
    <location>
        <position position="35"/>
    </location>
    <ligand>
        <name>Zn(2+)</name>
        <dbReference type="ChEBI" id="CHEBI:29105"/>
    </ligand>
</feature>
<dbReference type="Pfam" id="PF10431">
    <property type="entry name" value="ClpB_D2-small"/>
    <property type="match status" value="1"/>
</dbReference>
<feature type="domain" description="ClpX-type ZB" evidence="8">
    <location>
        <begin position="1"/>
        <end position="54"/>
    </location>
</feature>
<dbReference type="Pfam" id="PF07724">
    <property type="entry name" value="AAA_2"/>
    <property type="match status" value="1"/>
</dbReference>
<comment type="subunit">
    <text evidence="6">Component of the ClpX-ClpP complex. Forms a hexameric ring that, in the presence of ATP, binds to fourteen ClpP subunits assembled into a disk-like structure with a central cavity, resembling the structure of eukaryotic proteasomes.</text>
</comment>
<dbReference type="GO" id="GO:0008270">
    <property type="term" value="F:zinc ion binding"/>
    <property type="evidence" value="ECO:0007669"/>
    <property type="project" value="UniProtKB-UniRule"/>
</dbReference>
<organism evidence="10 12">
    <name type="scientific">Ligilactobacillus agilis</name>
    <dbReference type="NCBI Taxonomy" id="1601"/>
    <lineage>
        <taxon>Bacteria</taxon>
        <taxon>Bacillati</taxon>
        <taxon>Bacillota</taxon>
        <taxon>Bacilli</taxon>
        <taxon>Lactobacillales</taxon>
        <taxon>Lactobacillaceae</taxon>
        <taxon>Ligilactobacillus</taxon>
    </lineage>
</organism>
<sequence>MYENTDNNGPVTCSFCGKSETQVNSMISGPGVYICNECVELAQSIIESESKAQVQEELTEVPTPKEIVDILNQYVIGQEEAKRTLAVAVYNHYKRINSNIEADETELQKSNICLVGPTGSGKTFLAQSLAKILNVPFAIADATTLTEAGYVGEDVENILLKLLQNADYDVERAERGIIYIDEIDKIAKKSENVSITRDVSGEGVQQALLKILEGTIANVPPQGGRKHPQQEFIQIDTTNILFIVGGAFDGIETMVKNRLGEKTIGFGTDSKQQFDESKSVMQQIIPEDLLKFGLIPEFIGRLPILTALEKLTEDDLVRILTEPKNALVKQYTKLVELDGVKLKFEAPALKEVARLAIERNTGARGLRSIIENTMRDIMFDIPSREDIEEVIITKATVDGTRKPKVVKKKVG</sequence>
<evidence type="ECO:0000313" key="13">
    <source>
        <dbReference type="Proteomes" id="UP000563853"/>
    </source>
</evidence>
<proteinExistence type="inferred from homology"/>
<comment type="similarity">
    <text evidence="6 7">Belongs to the ClpX chaperone family.</text>
</comment>
<dbReference type="GO" id="GO:0046983">
    <property type="term" value="F:protein dimerization activity"/>
    <property type="evidence" value="ECO:0007669"/>
    <property type="project" value="UniProtKB-UniRule"/>
</dbReference>
<dbReference type="InterPro" id="IPR003959">
    <property type="entry name" value="ATPase_AAA_core"/>
</dbReference>
<dbReference type="InterPro" id="IPR004487">
    <property type="entry name" value="Clp_protease_ATP-bd_su_ClpX"/>
</dbReference>
<dbReference type="GO" id="GO:0008233">
    <property type="term" value="F:peptidase activity"/>
    <property type="evidence" value="ECO:0007669"/>
    <property type="project" value="UniProtKB-KW"/>
</dbReference>
<dbReference type="GO" id="GO:0051082">
    <property type="term" value="F:unfolded protein binding"/>
    <property type="evidence" value="ECO:0007669"/>
    <property type="project" value="UniProtKB-UniRule"/>
</dbReference>
<dbReference type="Pfam" id="PF06689">
    <property type="entry name" value="zf-C4_ClpX"/>
    <property type="match status" value="1"/>
</dbReference>
<dbReference type="GO" id="GO:0005524">
    <property type="term" value="F:ATP binding"/>
    <property type="evidence" value="ECO:0007669"/>
    <property type="project" value="UniProtKB-UniRule"/>
</dbReference>
<evidence type="ECO:0000256" key="2">
    <source>
        <dbReference type="ARBA" id="ARBA00022741"/>
    </source>
</evidence>
<evidence type="ECO:0000256" key="6">
    <source>
        <dbReference type="HAMAP-Rule" id="MF_00175"/>
    </source>
</evidence>
<keyword evidence="5 6" id="KW-0143">Chaperone</keyword>
<dbReference type="SUPFAM" id="SSF57716">
    <property type="entry name" value="Glucocorticoid receptor-like (DNA-binding domain)"/>
    <property type="match status" value="1"/>
</dbReference>
<reference evidence="10 12" key="1">
    <citation type="submission" date="2016-03" db="EMBL/GenBank/DDBJ databases">
        <title>Sequencing of Lactobacillus Species from Commercial Turkeys.</title>
        <authorList>
            <person name="Johnson T.J."/>
            <person name="Youmans B.P."/>
            <person name="Case K.A."/>
        </authorList>
    </citation>
    <scope>NUCLEOTIDE SEQUENCE [LARGE SCALE GENOMIC DNA]</scope>
    <source>
        <strain evidence="10 12">UMNLA1</strain>
    </source>
</reference>
<keyword evidence="4 6" id="KW-0067">ATP-binding</keyword>
<dbReference type="NCBIfam" id="NF003745">
    <property type="entry name" value="PRK05342.1"/>
    <property type="match status" value="1"/>
</dbReference>
<keyword evidence="1 6" id="KW-0479">Metal-binding</keyword>
<dbReference type="SMART" id="SM01086">
    <property type="entry name" value="ClpB_D2-small"/>
    <property type="match status" value="1"/>
</dbReference>
<feature type="binding site" evidence="6 7">
    <location>
        <position position="13"/>
    </location>
    <ligand>
        <name>Zn(2+)</name>
        <dbReference type="ChEBI" id="CHEBI:29105"/>
    </ligand>
</feature>
<keyword evidence="3 6" id="KW-0862">Zinc</keyword>
<dbReference type="FunFam" id="3.40.50.300:FF:000005">
    <property type="entry name" value="ATP-dependent Clp protease ATP-binding subunit ClpX"/>
    <property type="match status" value="1"/>
</dbReference>
<evidence type="ECO:0000313" key="11">
    <source>
        <dbReference type="EMBL" id="UXC62803.1"/>
    </source>
</evidence>
<dbReference type="EMBL" id="LUGO01000044">
    <property type="protein sequence ID" value="OXS40441.1"/>
    <property type="molecule type" value="Genomic_DNA"/>
</dbReference>
<dbReference type="GeneID" id="75137546"/>
<dbReference type="GO" id="GO:0009376">
    <property type="term" value="C:HslUV protease complex"/>
    <property type="evidence" value="ECO:0007669"/>
    <property type="project" value="TreeGrafter"/>
</dbReference>
<dbReference type="InterPro" id="IPR003593">
    <property type="entry name" value="AAA+_ATPase"/>
</dbReference>
<gene>
    <name evidence="6 9" type="primary">clpX</name>
    <name evidence="10" type="ORF">AYP69_04960</name>
    <name evidence="9" type="ORF">HF863_00905</name>
    <name evidence="11" type="ORF">N4562_06795</name>
</gene>
<protein>
    <recommendedName>
        <fullName evidence="6">ATP-dependent Clp protease ATP-binding subunit ClpX</fullName>
    </recommendedName>
</protein>
<dbReference type="InterPro" id="IPR059188">
    <property type="entry name" value="Znf_CLPX-like"/>
</dbReference>
<evidence type="ECO:0000313" key="9">
    <source>
        <dbReference type="EMBL" id="NME41347.1"/>
    </source>
</evidence>
<dbReference type="CDD" id="cd19497">
    <property type="entry name" value="RecA-like_ClpX"/>
    <property type="match status" value="1"/>
</dbReference>
<dbReference type="AlphaFoldDB" id="A0A226RHD7"/>
<dbReference type="PANTHER" id="PTHR48102">
    <property type="entry name" value="ATP-DEPENDENT CLP PROTEASE ATP-BINDING SUBUNIT CLPX-LIKE, MITOCHONDRIAL-RELATED"/>
    <property type="match status" value="1"/>
</dbReference>
<dbReference type="EMBL" id="JABAFP010000002">
    <property type="protein sequence ID" value="NME41347.1"/>
    <property type="molecule type" value="Genomic_DNA"/>
</dbReference>
<dbReference type="HAMAP" id="MF_00175">
    <property type="entry name" value="ClpX"/>
    <property type="match status" value="1"/>
</dbReference>
<evidence type="ECO:0000256" key="7">
    <source>
        <dbReference type="PROSITE-ProRule" id="PRU01250"/>
    </source>
</evidence>
<reference evidence="9 13" key="2">
    <citation type="submission" date="2020-04" db="EMBL/GenBank/DDBJ databases">
        <authorList>
            <person name="Hitch T.C.A."/>
            <person name="Wylensek D."/>
            <person name="Clavel T."/>
        </authorList>
    </citation>
    <scope>NUCLEOTIDE SEQUENCE [LARGE SCALE GENOMIC DNA]</scope>
    <source>
        <strain evidence="9 13">WCA-389-WT-5H1</strain>
    </source>
</reference>
<evidence type="ECO:0000256" key="1">
    <source>
        <dbReference type="ARBA" id="ARBA00022723"/>
    </source>
</evidence>
<dbReference type="GO" id="GO:0051301">
    <property type="term" value="P:cell division"/>
    <property type="evidence" value="ECO:0007669"/>
    <property type="project" value="TreeGrafter"/>
</dbReference>
<keyword evidence="10" id="KW-0645">Protease</keyword>
<dbReference type="GO" id="GO:0140662">
    <property type="term" value="F:ATP-dependent protein folding chaperone"/>
    <property type="evidence" value="ECO:0007669"/>
    <property type="project" value="InterPro"/>
</dbReference>
<evidence type="ECO:0000313" key="10">
    <source>
        <dbReference type="EMBL" id="OXS40441.1"/>
    </source>
</evidence>
<dbReference type="FunFam" id="1.10.8.60:FF:000002">
    <property type="entry name" value="ATP-dependent Clp protease ATP-binding subunit ClpX"/>
    <property type="match status" value="1"/>
</dbReference>
<feature type="binding site" evidence="6">
    <location>
        <begin position="117"/>
        <end position="124"/>
    </location>
    <ligand>
        <name>ATP</name>
        <dbReference type="ChEBI" id="CHEBI:30616"/>
    </ligand>
</feature>
<evidence type="ECO:0000313" key="12">
    <source>
        <dbReference type="Proteomes" id="UP000215261"/>
    </source>
</evidence>
<dbReference type="PANTHER" id="PTHR48102:SF7">
    <property type="entry name" value="ATP-DEPENDENT CLP PROTEASE ATP-BINDING SUBUNIT CLPX-LIKE, MITOCHONDRIAL"/>
    <property type="match status" value="1"/>
</dbReference>
<evidence type="ECO:0000256" key="5">
    <source>
        <dbReference type="ARBA" id="ARBA00023186"/>
    </source>
</evidence>
<dbReference type="RefSeq" id="WP_050612452.1">
    <property type="nucleotide sequence ID" value="NZ_BLAN01000049.1"/>
</dbReference>
<dbReference type="SMART" id="SM00382">
    <property type="entry name" value="AAA"/>
    <property type="match status" value="1"/>
</dbReference>
<reference evidence="11" key="3">
    <citation type="submission" date="2022-09" db="EMBL/GenBank/DDBJ databases">
        <title>Complete genome of Ligilactobacillus agilis AM_LB6, isolated from chicken feces.</title>
        <authorList>
            <person name="den Bakker H.C."/>
            <person name="Mann A."/>
        </authorList>
    </citation>
    <scope>NUCLEOTIDE SEQUENCE</scope>
    <source>
        <strain evidence="11">AM_LB6</strain>
    </source>
</reference>
<dbReference type="InterPro" id="IPR050052">
    <property type="entry name" value="ATP-dep_Clp_protease_ClpX"/>
</dbReference>
<comment type="function">
    <text evidence="6">ATP-dependent specificity component of the Clp protease. It directs the protease to specific substrates. Can perform chaperone functions in the absence of ClpP.</text>
</comment>
<dbReference type="SUPFAM" id="SSF52540">
    <property type="entry name" value="P-loop containing nucleoside triphosphate hydrolases"/>
    <property type="match status" value="1"/>
</dbReference>
<dbReference type="GO" id="GO:0016887">
    <property type="term" value="F:ATP hydrolysis activity"/>
    <property type="evidence" value="ECO:0007669"/>
    <property type="project" value="InterPro"/>
</dbReference>
<dbReference type="Gene3D" id="3.40.50.300">
    <property type="entry name" value="P-loop containing nucleotide triphosphate hydrolases"/>
    <property type="match status" value="1"/>
</dbReference>
<feature type="binding site" evidence="6 7">
    <location>
        <position position="38"/>
    </location>
    <ligand>
        <name>Zn(2+)</name>
        <dbReference type="ChEBI" id="CHEBI:29105"/>
    </ligand>
</feature>
<dbReference type="Gene3D" id="1.10.8.60">
    <property type="match status" value="1"/>
</dbReference>
<dbReference type="Proteomes" id="UP001058429">
    <property type="component" value="Chromosome"/>
</dbReference>
<evidence type="ECO:0000259" key="8">
    <source>
        <dbReference type="PROSITE" id="PS51902"/>
    </source>
</evidence>
<accession>A0A226RHD7</accession>
<keyword evidence="10" id="KW-0378">Hydrolase</keyword>
<feature type="binding site" evidence="6 7">
    <location>
        <position position="16"/>
    </location>
    <ligand>
        <name>Zn(2+)</name>
        <dbReference type="ChEBI" id="CHEBI:29105"/>
    </ligand>
</feature>